<name>A0A1D3TZA9_9FIRM</name>
<organism evidence="1 2">
    <name type="scientific">Anaerobium acetethylicum</name>
    <dbReference type="NCBI Taxonomy" id="1619234"/>
    <lineage>
        <taxon>Bacteria</taxon>
        <taxon>Bacillati</taxon>
        <taxon>Bacillota</taxon>
        <taxon>Clostridia</taxon>
        <taxon>Lachnospirales</taxon>
        <taxon>Lachnospiraceae</taxon>
        <taxon>Anaerobium</taxon>
    </lineage>
</organism>
<keyword evidence="2" id="KW-1185">Reference proteome</keyword>
<dbReference type="Proteomes" id="UP000199315">
    <property type="component" value="Unassembled WGS sequence"/>
</dbReference>
<protein>
    <submittedName>
        <fullName evidence="1">Uncharacterized protein</fullName>
    </submittedName>
</protein>
<evidence type="ECO:0000313" key="2">
    <source>
        <dbReference type="Proteomes" id="UP000199315"/>
    </source>
</evidence>
<gene>
    <name evidence="1" type="ORF">SAMN05421730_10687</name>
</gene>
<evidence type="ECO:0000313" key="1">
    <source>
        <dbReference type="EMBL" id="SCP99887.1"/>
    </source>
</evidence>
<accession>A0A1D3TZA9</accession>
<dbReference type="EMBL" id="FMKA01000068">
    <property type="protein sequence ID" value="SCP99887.1"/>
    <property type="molecule type" value="Genomic_DNA"/>
</dbReference>
<proteinExistence type="predicted"/>
<reference evidence="1 2" key="1">
    <citation type="submission" date="2016-09" db="EMBL/GenBank/DDBJ databases">
        <authorList>
            <person name="Capua I."/>
            <person name="De Benedictis P."/>
            <person name="Joannis T."/>
            <person name="Lombin L.H."/>
            <person name="Cattoli G."/>
        </authorList>
    </citation>
    <scope>NUCLEOTIDE SEQUENCE [LARGE SCALE GENOMIC DNA]</scope>
    <source>
        <strain evidence="1 2">GluBS11</strain>
    </source>
</reference>
<sequence>MRGRESRVHGHDHSNIEKYSEGCKHLNVAANACDYTPVNLGLLIKNGILSGIESIHRETINRASGK</sequence>
<dbReference type="AlphaFoldDB" id="A0A1D3TZA9"/>
<dbReference type="STRING" id="1619234.SAMN05421730_10687"/>